<keyword evidence="6 9" id="KW-0865">Zymogen</keyword>
<dbReference type="InterPro" id="IPR043138">
    <property type="entry name" value="GGT_lsub"/>
</dbReference>
<evidence type="ECO:0000256" key="2">
    <source>
        <dbReference type="ARBA" id="ARBA00001089"/>
    </source>
</evidence>
<feature type="region of interest" description="Disordered" evidence="10">
    <location>
        <begin position="508"/>
        <end position="532"/>
    </location>
</feature>
<evidence type="ECO:0000256" key="9">
    <source>
        <dbReference type="RuleBase" id="RU368036"/>
    </source>
</evidence>
<reference evidence="12 13" key="1">
    <citation type="submission" date="2016-02" db="EMBL/GenBank/DDBJ databases">
        <authorList>
            <person name="Teng J.L."/>
            <person name="Tang Y."/>
            <person name="Huang Y."/>
            <person name="Guo F."/>
            <person name="Wei W."/>
            <person name="Chen J.H."/>
            <person name="Wong S.Y."/>
            <person name="Lau S.K."/>
            <person name="Woo P.C."/>
        </authorList>
    </citation>
    <scope>NUCLEOTIDE SEQUENCE [LARGE SCALE GENOMIC DNA]</scope>
    <source>
        <strain evidence="12 13">JCM 13375</strain>
    </source>
</reference>
<dbReference type="NCBIfam" id="TIGR00066">
    <property type="entry name" value="g_glut_trans"/>
    <property type="match status" value="1"/>
</dbReference>
<feature type="signal peptide" evidence="11">
    <location>
        <begin position="1"/>
        <end position="19"/>
    </location>
</feature>
<dbReference type="InterPro" id="IPR000101">
    <property type="entry name" value="GGT_peptidase"/>
</dbReference>
<feature type="region of interest" description="Disordered" evidence="10">
    <location>
        <begin position="55"/>
        <end position="82"/>
    </location>
</feature>
<dbReference type="SUPFAM" id="SSF56235">
    <property type="entry name" value="N-terminal nucleophile aminohydrolases (Ntn hydrolases)"/>
    <property type="match status" value="1"/>
</dbReference>
<dbReference type="PANTHER" id="PTHR43199:SF1">
    <property type="entry name" value="GLUTATHIONE HYDROLASE PROENZYME"/>
    <property type="match status" value="1"/>
</dbReference>
<evidence type="ECO:0000256" key="7">
    <source>
        <dbReference type="ARBA" id="ARBA00023315"/>
    </source>
</evidence>
<keyword evidence="4 9" id="KW-0808">Transferase</keyword>
<gene>
    <name evidence="12" type="ORF">AXK61_07440</name>
</gene>
<evidence type="ECO:0000256" key="4">
    <source>
        <dbReference type="ARBA" id="ARBA00022679"/>
    </source>
</evidence>
<keyword evidence="5 9" id="KW-0378">Hydrolase</keyword>
<protein>
    <recommendedName>
        <fullName evidence="9">Glutathione hydrolase proenzyme</fullName>
        <ecNumber evidence="9">2.3.2.2</ecNumber>
        <ecNumber evidence="9">3.4.19.13</ecNumber>
    </recommendedName>
    <component>
        <recommendedName>
            <fullName evidence="9">Glutathione hydrolase large chain</fullName>
        </recommendedName>
    </component>
    <component>
        <recommendedName>
            <fullName evidence="9">Glutathione hydrolase small chain</fullName>
        </recommendedName>
    </component>
</protein>
<sequence length="657" mass="67302">MFRLRSAAAAAFVIPLAVAGCGTSGSDGGPSGGPSSVTIAAGGCDATGAAGTMYKPSATSSPNGPRDISTNPEGSSGYRSGLPVTHTKDYAVATANPISTKAACEVLANGGTAADALVAAQTVLGLVEPQSSGVAGGAFLLYYDAKTKKVQAYDGRETAPASADENYLRWISPTDRTTPKPDARSSGRAIGVPGALRLLEAVQGEHGNKTWRELFDPAVKLADDGFEISPRLAGAISDEAKNFVNDADLKAYFLEADGAPKKAGVKLTNPAYAKTLGAIASEGAKAFYTGAIADAIVASVHDTTGGRTAGTMTTEDLAKYTVKIREAVCTPYRDRELCGMPAPSSGGITVAQALGILNSFDLSKLGPAAVHGADPGPDGGIPTAEAIHLVSEAERLAYADRDKYIADPDFIPLPGGSPAALVDPAYLAGRAKLIDRNKTMGTAKPGEFPTATPGVTTTPEHGTSHITVLDKYGNVASMTTTVESAFGSYHMVDGFLLNNQLTDFSAEPVDSAGQPVANRVQPNKRPRSSMSPTILFARGSDGGRGDVLGALGSPGGAVIIQFVIKTIIGLTDWQLNPQQAVGMVNFGAANSPKTNVDSAHPVLATDEAKKVVEQLRALGHTLNLAPQVSGLSAIVKQGDVYAGGADPRREGVVLGGS</sequence>
<comment type="PTM">
    <text evidence="9">Cleaved by autocatalysis into a large and a small subunit.</text>
</comment>
<keyword evidence="11" id="KW-0732">Signal</keyword>
<name>A0A137YXQ1_9ACTN</name>
<comment type="pathway">
    <text evidence="9">Sulfur metabolism; glutathione metabolism.</text>
</comment>
<feature type="compositionally biased region" description="Polar residues" evidence="10">
    <location>
        <begin position="57"/>
        <end position="78"/>
    </location>
</feature>
<comment type="catalytic activity">
    <reaction evidence="2 9">
        <text>glutathione + H2O = L-cysteinylglycine + L-glutamate</text>
        <dbReference type="Rhea" id="RHEA:28807"/>
        <dbReference type="ChEBI" id="CHEBI:15377"/>
        <dbReference type="ChEBI" id="CHEBI:29985"/>
        <dbReference type="ChEBI" id="CHEBI:57925"/>
        <dbReference type="ChEBI" id="CHEBI:61694"/>
        <dbReference type="EC" id="3.4.19.13"/>
    </reaction>
</comment>
<evidence type="ECO:0000313" key="13">
    <source>
        <dbReference type="Proteomes" id="UP000070409"/>
    </source>
</evidence>
<keyword evidence="9" id="KW-0317">Glutathione biosynthesis</keyword>
<evidence type="ECO:0000256" key="10">
    <source>
        <dbReference type="SAM" id="MobiDB-lite"/>
    </source>
</evidence>
<feature type="region of interest" description="Disordered" evidence="10">
    <location>
        <begin position="440"/>
        <end position="462"/>
    </location>
</feature>
<organism evidence="12 13">
    <name type="scientific">Tsukamurella pseudospumae</name>
    <dbReference type="NCBI Taxonomy" id="239498"/>
    <lineage>
        <taxon>Bacteria</taxon>
        <taxon>Bacillati</taxon>
        <taxon>Actinomycetota</taxon>
        <taxon>Actinomycetes</taxon>
        <taxon>Mycobacteriales</taxon>
        <taxon>Tsukamurellaceae</taxon>
        <taxon>Tsukamurella</taxon>
    </lineage>
</organism>
<comment type="caution">
    <text evidence="12">The sequence shown here is derived from an EMBL/GenBank/DDBJ whole genome shotgun (WGS) entry which is preliminary data.</text>
</comment>
<evidence type="ECO:0000256" key="1">
    <source>
        <dbReference type="ARBA" id="ARBA00001049"/>
    </source>
</evidence>
<dbReference type="InterPro" id="IPR051792">
    <property type="entry name" value="GGT_bact"/>
</dbReference>
<keyword evidence="13" id="KW-1185">Reference proteome</keyword>
<proteinExistence type="inferred from homology"/>
<dbReference type="RefSeq" id="WP_068746713.1">
    <property type="nucleotide sequence ID" value="NZ_LSRE01000047.1"/>
</dbReference>
<dbReference type="PROSITE" id="PS51257">
    <property type="entry name" value="PROKAR_LIPOPROTEIN"/>
    <property type="match status" value="1"/>
</dbReference>
<comment type="catalytic activity">
    <reaction evidence="8 9">
        <text>an N-terminal (5-L-glutamyl)-[peptide] + an alpha-amino acid = 5-L-glutamyl amino acid + an N-terminal L-alpha-aminoacyl-[peptide]</text>
        <dbReference type="Rhea" id="RHEA:23904"/>
        <dbReference type="Rhea" id="RHEA-COMP:9780"/>
        <dbReference type="Rhea" id="RHEA-COMP:9795"/>
        <dbReference type="ChEBI" id="CHEBI:77644"/>
        <dbReference type="ChEBI" id="CHEBI:78597"/>
        <dbReference type="ChEBI" id="CHEBI:78599"/>
        <dbReference type="ChEBI" id="CHEBI:78608"/>
        <dbReference type="EC" id="2.3.2.2"/>
    </reaction>
</comment>
<dbReference type="Proteomes" id="UP000070409">
    <property type="component" value="Unassembled WGS sequence"/>
</dbReference>
<feature type="chain" id="PRO_5046020116" description="Glutathione hydrolase proenzyme" evidence="11">
    <location>
        <begin position="20"/>
        <end position="657"/>
    </location>
</feature>
<comment type="similarity">
    <text evidence="3 9">Belongs to the gamma-glutamyltransferase family.</text>
</comment>
<dbReference type="Gene3D" id="1.10.246.130">
    <property type="match status" value="1"/>
</dbReference>
<dbReference type="PANTHER" id="PTHR43199">
    <property type="entry name" value="GLUTATHIONE HYDROLASE"/>
    <property type="match status" value="1"/>
</dbReference>
<comment type="subunit">
    <text evidence="9">This enzyme consists of two polypeptide chains, which are synthesized in precursor form from a single polypeptide.</text>
</comment>
<dbReference type="Pfam" id="PF01019">
    <property type="entry name" value="G_glu_transpept"/>
    <property type="match status" value="1"/>
</dbReference>
<accession>A0A137YXQ1</accession>
<evidence type="ECO:0000256" key="6">
    <source>
        <dbReference type="ARBA" id="ARBA00023145"/>
    </source>
</evidence>
<evidence type="ECO:0000256" key="5">
    <source>
        <dbReference type="ARBA" id="ARBA00022801"/>
    </source>
</evidence>
<comment type="catalytic activity">
    <reaction evidence="1 9">
        <text>an S-substituted glutathione + H2O = an S-substituted L-cysteinylglycine + L-glutamate</text>
        <dbReference type="Rhea" id="RHEA:59468"/>
        <dbReference type="ChEBI" id="CHEBI:15377"/>
        <dbReference type="ChEBI" id="CHEBI:29985"/>
        <dbReference type="ChEBI" id="CHEBI:90779"/>
        <dbReference type="ChEBI" id="CHEBI:143103"/>
        <dbReference type="EC" id="3.4.19.13"/>
    </reaction>
</comment>
<evidence type="ECO:0000313" key="12">
    <source>
        <dbReference type="EMBL" id="KXO90726.1"/>
    </source>
</evidence>
<dbReference type="InterPro" id="IPR043137">
    <property type="entry name" value="GGT_ssub_C"/>
</dbReference>
<evidence type="ECO:0000256" key="3">
    <source>
        <dbReference type="ARBA" id="ARBA00009381"/>
    </source>
</evidence>
<dbReference type="InterPro" id="IPR029055">
    <property type="entry name" value="Ntn_hydrolases_N"/>
</dbReference>
<dbReference type="EMBL" id="LSRE01000047">
    <property type="protein sequence ID" value="KXO90726.1"/>
    <property type="molecule type" value="Genomic_DNA"/>
</dbReference>
<dbReference type="Gene3D" id="3.60.20.40">
    <property type="match status" value="1"/>
</dbReference>
<evidence type="ECO:0000256" key="11">
    <source>
        <dbReference type="SAM" id="SignalP"/>
    </source>
</evidence>
<dbReference type="PRINTS" id="PR01210">
    <property type="entry name" value="GGTRANSPTASE"/>
</dbReference>
<dbReference type="EC" id="2.3.2.2" evidence="9"/>
<dbReference type="EC" id="3.4.19.13" evidence="9"/>
<evidence type="ECO:0000256" key="8">
    <source>
        <dbReference type="ARBA" id="ARBA00047417"/>
    </source>
</evidence>
<feature type="compositionally biased region" description="Polar residues" evidence="10">
    <location>
        <begin position="453"/>
        <end position="462"/>
    </location>
</feature>
<keyword evidence="7 9" id="KW-0012">Acyltransferase</keyword>